<dbReference type="Proteomes" id="UP001194746">
    <property type="component" value="Unassembled WGS sequence"/>
</dbReference>
<dbReference type="InterPro" id="IPR050327">
    <property type="entry name" value="Proton-linked_MCT"/>
</dbReference>
<feature type="transmembrane region" description="Helical" evidence="1">
    <location>
        <begin position="113"/>
        <end position="129"/>
    </location>
</feature>
<proteinExistence type="predicted"/>
<sequence>MGLAISGTALGGIIFNQVLEQLLQSDVGFGWAVRVVGFVILALVIYMSLSVRPFAPRRPRGLFILGAFKQKPYLFTNFAFFSGLLGVYIPLFYMVEYSLSHGMENNFAQHQVAFYNAASFFGWFIPNAVGDRLGCFNISIFTYLACVLTCLLWTSAQSPVTITIWNVCYGLFYGGVFSLYSQTVAQSCPNISDMGTYIGQGSAFCSFGALAGAPIGGLLIRQYGYLSASMLSGGAMFLAACCVITARLLLDKALFVVV</sequence>
<accession>A0AAD4CWT8</accession>
<feature type="transmembrane region" description="Helical" evidence="1">
    <location>
        <begin position="31"/>
        <end position="51"/>
    </location>
</feature>
<keyword evidence="1" id="KW-1133">Transmembrane helix</keyword>
<keyword evidence="3" id="KW-1185">Reference proteome</keyword>
<feature type="transmembrane region" description="Helical" evidence="1">
    <location>
        <begin position="226"/>
        <end position="250"/>
    </location>
</feature>
<reference evidence="2" key="2">
    <citation type="submission" date="2020-02" db="EMBL/GenBank/DDBJ databases">
        <authorList>
            <person name="Gilchrist C.L.M."/>
            <person name="Chooi Y.-H."/>
        </authorList>
    </citation>
    <scope>NUCLEOTIDE SEQUENCE</scope>
    <source>
        <strain evidence="2">MST-FP2251</strain>
    </source>
</reference>
<feature type="transmembrane region" description="Helical" evidence="1">
    <location>
        <begin position="162"/>
        <end position="180"/>
    </location>
</feature>
<feature type="transmembrane region" description="Helical" evidence="1">
    <location>
        <begin position="72"/>
        <end position="93"/>
    </location>
</feature>
<evidence type="ECO:0008006" key="4">
    <source>
        <dbReference type="Google" id="ProtNLM"/>
    </source>
</evidence>
<dbReference type="PANTHER" id="PTHR11360:SF281">
    <property type="entry name" value="ASPYRIDONES EFFLUX PROTEIN APDF-RELATED"/>
    <property type="match status" value="1"/>
</dbReference>
<feature type="transmembrane region" description="Helical" evidence="1">
    <location>
        <begin position="201"/>
        <end position="220"/>
    </location>
</feature>
<keyword evidence="1" id="KW-0812">Transmembrane</keyword>
<dbReference type="EMBL" id="VCAU01000005">
    <property type="protein sequence ID" value="KAF9893961.1"/>
    <property type="molecule type" value="Genomic_DNA"/>
</dbReference>
<protein>
    <recommendedName>
        <fullName evidence="4">Major facilitator superfamily (MFS) profile domain-containing protein</fullName>
    </recommendedName>
</protein>
<dbReference type="Gene3D" id="1.20.1250.20">
    <property type="entry name" value="MFS general substrate transporter like domains"/>
    <property type="match status" value="1"/>
</dbReference>
<evidence type="ECO:0000256" key="1">
    <source>
        <dbReference type="SAM" id="Phobius"/>
    </source>
</evidence>
<comment type="caution">
    <text evidence="2">The sequence shown here is derived from an EMBL/GenBank/DDBJ whole genome shotgun (WGS) entry which is preliminary data.</text>
</comment>
<keyword evidence="1" id="KW-0472">Membrane</keyword>
<reference evidence="2" key="1">
    <citation type="journal article" date="2019" name="Beilstein J. Org. Chem.">
        <title>Nanangenines: drimane sesquiterpenoids as the dominant metabolite cohort of a novel Australian fungus, Aspergillus nanangensis.</title>
        <authorList>
            <person name="Lacey H.J."/>
            <person name="Gilchrist C.L.M."/>
            <person name="Crombie A."/>
            <person name="Kalaitzis J.A."/>
            <person name="Vuong D."/>
            <person name="Rutledge P.J."/>
            <person name="Turner P."/>
            <person name="Pitt J.I."/>
            <person name="Lacey E."/>
            <person name="Chooi Y.H."/>
            <person name="Piggott A.M."/>
        </authorList>
    </citation>
    <scope>NUCLEOTIDE SEQUENCE</scope>
    <source>
        <strain evidence="2">MST-FP2251</strain>
    </source>
</reference>
<gene>
    <name evidence="2" type="ORF">FE257_008932</name>
</gene>
<dbReference type="SUPFAM" id="SSF103473">
    <property type="entry name" value="MFS general substrate transporter"/>
    <property type="match status" value="1"/>
</dbReference>
<dbReference type="AlphaFoldDB" id="A0AAD4CWT8"/>
<evidence type="ECO:0000313" key="2">
    <source>
        <dbReference type="EMBL" id="KAF9893961.1"/>
    </source>
</evidence>
<feature type="transmembrane region" description="Helical" evidence="1">
    <location>
        <begin position="136"/>
        <end position="156"/>
    </location>
</feature>
<evidence type="ECO:0000313" key="3">
    <source>
        <dbReference type="Proteomes" id="UP001194746"/>
    </source>
</evidence>
<organism evidence="2 3">
    <name type="scientific">Aspergillus nanangensis</name>
    <dbReference type="NCBI Taxonomy" id="2582783"/>
    <lineage>
        <taxon>Eukaryota</taxon>
        <taxon>Fungi</taxon>
        <taxon>Dikarya</taxon>
        <taxon>Ascomycota</taxon>
        <taxon>Pezizomycotina</taxon>
        <taxon>Eurotiomycetes</taxon>
        <taxon>Eurotiomycetidae</taxon>
        <taxon>Eurotiales</taxon>
        <taxon>Aspergillaceae</taxon>
        <taxon>Aspergillus</taxon>
        <taxon>Aspergillus subgen. Circumdati</taxon>
    </lineage>
</organism>
<dbReference type="PANTHER" id="PTHR11360">
    <property type="entry name" value="MONOCARBOXYLATE TRANSPORTER"/>
    <property type="match status" value="1"/>
</dbReference>
<name>A0AAD4CWT8_ASPNN</name>
<dbReference type="InterPro" id="IPR036259">
    <property type="entry name" value="MFS_trans_sf"/>
</dbReference>